<dbReference type="Proteomes" id="UP000294558">
    <property type="component" value="Unassembled WGS sequence"/>
</dbReference>
<evidence type="ECO:0000313" key="2">
    <source>
        <dbReference type="EMBL" id="TDT16385.1"/>
    </source>
</evidence>
<organism evidence="2 3">
    <name type="scientific">Ilumatobacter fluminis</name>
    <dbReference type="NCBI Taxonomy" id="467091"/>
    <lineage>
        <taxon>Bacteria</taxon>
        <taxon>Bacillati</taxon>
        <taxon>Actinomycetota</taxon>
        <taxon>Acidimicrobiia</taxon>
        <taxon>Acidimicrobiales</taxon>
        <taxon>Ilumatobacteraceae</taxon>
        <taxon>Ilumatobacter</taxon>
    </lineage>
</organism>
<comment type="caution">
    <text evidence="2">The sequence shown here is derived from an EMBL/GenBank/DDBJ whole genome shotgun (WGS) entry which is preliminary data.</text>
</comment>
<dbReference type="GO" id="GO:0016740">
    <property type="term" value="F:transferase activity"/>
    <property type="evidence" value="ECO:0007669"/>
    <property type="project" value="UniProtKB-KW"/>
</dbReference>
<evidence type="ECO:0000313" key="3">
    <source>
        <dbReference type="Proteomes" id="UP000294558"/>
    </source>
</evidence>
<name>A0A4R7HZ48_9ACTN</name>
<dbReference type="OrthoDB" id="3723194at2"/>
<dbReference type="InterPro" id="IPR002575">
    <property type="entry name" value="Aminoglycoside_PTrfase"/>
</dbReference>
<proteinExistence type="predicted"/>
<feature type="domain" description="Aminoglycoside phosphotransferase" evidence="1">
    <location>
        <begin position="34"/>
        <end position="246"/>
    </location>
</feature>
<dbReference type="EMBL" id="SOAU01000001">
    <property type="protein sequence ID" value="TDT16385.1"/>
    <property type="molecule type" value="Genomic_DNA"/>
</dbReference>
<protein>
    <submittedName>
        <fullName evidence="2">Phosphotransferase family enzyme</fullName>
    </submittedName>
</protein>
<reference evidence="2 3" key="1">
    <citation type="submission" date="2019-03" db="EMBL/GenBank/DDBJ databases">
        <title>Sequencing the genomes of 1000 actinobacteria strains.</title>
        <authorList>
            <person name="Klenk H.-P."/>
        </authorList>
    </citation>
    <scope>NUCLEOTIDE SEQUENCE [LARGE SCALE GENOMIC DNA]</scope>
    <source>
        <strain evidence="2 3">DSM 18936</strain>
    </source>
</reference>
<dbReference type="RefSeq" id="WP_133868772.1">
    <property type="nucleotide sequence ID" value="NZ_SOAU01000001.1"/>
</dbReference>
<keyword evidence="3" id="KW-1185">Reference proteome</keyword>
<dbReference type="InterPro" id="IPR011009">
    <property type="entry name" value="Kinase-like_dom_sf"/>
</dbReference>
<gene>
    <name evidence="2" type="ORF">BDK89_1974</name>
</gene>
<accession>A0A4R7HZ48</accession>
<dbReference type="AlphaFoldDB" id="A0A4R7HZ48"/>
<dbReference type="Gene3D" id="3.90.1200.10">
    <property type="match status" value="1"/>
</dbReference>
<dbReference type="SUPFAM" id="SSF56112">
    <property type="entry name" value="Protein kinase-like (PK-like)"/>
    <property type="match status" value="1"/>
</dbReference>
<evidence type="ECO:0000259" key="1">
    <source>
        <dbReference type="Pfam" id="PF01636"/>
    </source>
</evidence>
<dbReference type="Pfam" id="PF01636">
    <property type="entry name" value="APH"/>
    <property type="match status" value="1"/>
</dbReference>
<sequence>MTDRPDIDRPFVDRPVVDRDAALQVARTQAAAWGLDDPVVLRHGMNALYRCGSVVLRVGRATGPAVASHELVRWLLDNGIPTVEPVDGITADLDGFAVTGWRLERETRRAVDWRVVGSVVATVHRLPQTGVPASYPVPSPIVFPWWDFDGLLDDVSTDIDAPALEGLRSAVERHRGWRSDVGVDPVLCHGDVHPGNVMMTGRGPLLVDWDLMCVAHPAWDHAMLANHHRRWGGDPAVYDAFAAGAGTSLRDDPLTTALGELRDVAATILRVRAGRHDDAARAEAEQRLRSWRGDVDAPVWRAQ</sequence>
<keyword evidence="2" id="KW-0808">Transferase</keyword>